<evidence type="ECO:0000259" key="1">
    <source>
        <dbReference type="Pfam" id="PF20167"/>
    </source>
</evidence>
<dbReference type="Proteomes" id="UP000265520">
    <property type="component" value="Unassembled WGS sequence"/>
</dbReference>
<dbReference type="Pfam" id="PF20167">
    <property type="entry name" value="Transposase_32"/>
    <property type="match status" value="1"/>
</dbReference>
<dbReference type="InterPro" id="IPR046796">
    <property type="entry name" value="Transposase_32_dom"/>
</dbReference>
<reference evidence="2 3" key="1">
    <citation type="journal article" date="2018" name="Front. Plant Sci.">
        <title>Red Clover (Trifolium pratense) and Zigzag Clover (T. medium) - A Picture of Genomic Similarities and Differences.</title>
        <authorList>
            <person name="Dluhosova J."/>
            <person name="Istvanek J."/>
            <person name="Nedelnik J."/>
            <person name="Repkova J."/>
        </authorList>
    </citation>
    <scope>NUCLEOTIDE SEQUENCE [LARGE SCALE GENOMIC DNA]</scope>
    <source>
        <strain evidence="3">cv. 10/8</strain>
        <tissue evidence="2">Leaf</tissue>
    </source>
</reference>
<evidence type="ECO:0000313" key="3">
    <source>
        <dbReference type="Proteomes" id="UP000265520"/>
    </source>
</evidence>
<sequence>MVIQSDSDECSERSDEFRKVYVRGKCIKFSPTTINEYLGRNNEAETEEASLLNKVTKEITGGQIKHWPKKGLLLTGSLSVKYAILNRIGASNMAPTTHGSGITHILAKLIYLIGT</sequence>
<organism evidence="2 3">
    <name type="scientific">Trifolium medium</name>
    <dbReference type="NCBI Taxonomy" id="97028"/>
    <lineage>
        <taxon>Eukaryota</taxon>
        <taxon>Viridiplantae</taxon>
        <taxon>Streptophyta</taxon>
        <taxon>Embryophyta</taxon>
        <taxon>Tracheophyta</taxon>
        <taxon>Spermatophyta</taxon>
        <taxon>Magnoliopsida</taxon>
        <taxon>eudicotyledons</taxon>
        <taxon>Gunneridae</taxon>
        <taxon>Pentapetalae</taxon>
        <taxon>rosids</taxon>
        <taxon>fabids</taxon>
        <taxon>Fabales</taxon>
        <taxon>Fabaceae</taxon>
        <taxon>Papilionoideae</taxon>
        <taxon>50 kb inversion clade</taxon>
        <taxon>NPAAA clade</taxon>
        <taxon>Hologalegina</taxon>
        <taxon>IRL clade</taxon>
        <taxon>Trifolieae</taxon>
        <taxon>Trifolium</taxon>
    </lineage>
</organism>
<dbReference type="AlphaFoldDB" id="A0A392REJ6"/>
<evidence type="ECO:0000313" key="2">
    <source>
        <dbReference type="EMBL" id="MCI35053.1"/>
    </source>
</evidence>
<protein>
    <submittedName>
        <fullName evidence="2">Envelope-like protein</fullName>
    </submittedName>
</protein>
<name>A0A392REJ6_9FABA</name>
<accession>A0A392REJ6</accession>
<dbReference type="EMBL" id="LXQA010219745">
    <property type="protein sequence ID" value="MCI35053.1"/>
    <property type="molecule type" value="Genomic_DNA"/>
</dbReference>
<feature type="non-terminal residue" evidence="2">
    <location>
        <position position="115"/>
    </location>
</feature>
<proteinExistence type="predicted"/>
<comment type="caution">
    <text evidence="2">The sequence shown here is derived from an EMBL/GenBank/DDBJ whole genome shotgun (WGS) entry which is preliminary data.</text>
</comment>
<feature type="domain" description="Putative plant transposon protein" evidence="1">
    <location>
        <begin position="12"/>
        <end position="114"/>
    </location>
</feature>
<keyword evidence="3" id="KW-1185">Reference proteome</keyword>